<dbReference type="GO" id="GO:0005524">
    <property type="term" value="F:ATP binding"/>
    <property type="evidence" value="ECO:0007669"/>
    <property type="project" value="UniProtKB-UniRule"/>
</dbReference>
<dbReference type="Proteomes" id="UP001204445">
    <property type="component" value="Unassembled WGS sequence"/>
</dbReference>
<dbReference type="GO" id="GO:0043752">
    <property type="term" value="F:adenosylcobinamide kinase activity"/>
    <property type="evidence" value="ECO:0007669"/>
    <property type="project" value="UniProtKB-EC"/>
</dbReference>
<comment type="function">
    <text evidence="4 14">Catalyzes ATP-dependent phosphorylation of adenosylcobinamide and addition of GMP to adenosylcobinamide phosphate.</text>
</comment>
<keyword evidence="9 14" id="KW-0808">Transferase</keyword>
<keyword evidence="12 14" id="KW-0067">ATP-binding</keyword>
<keyword evidence="13 14" id="KW-0342">GTP-binding</keyword>
<evidence type="ECO:0000256" key="8">
    <source>
        <dbReference type="ARBA" id="ARBA00022573"/>
    </source>
</evidence>
<evidence type="ECO:0000256" key="16">
    <source>
        <dbReference type="PIRSR" id="PIRSR006135-2"/>
    </source>
</evidence>
<dbReference type="CDD" id="cd00544">
    <property type="entry name" value="CobU"/>
    <property type="match status" value="1"/>
</dbReference>
<comment type="catalytic activity">
    <reaction evidence="2 14">
        <text>adenosylcob(III)inamide phosphate + GTP + H(+) = adenosylcob(III)inamide-GDP + diphosphate</text>
        <dbReference type="Rhea" id="RHEA:22712"/>
        <dbReference type="ChEBI" id="CHEBI:15378"/>
        <dbReference type="ChEBI" id="CHEBI:33019"/>
        <dbReference type="ChEBI" id="CHEBI:37565"/>
        <dbReference type="ChEBI" id="CHEBI:58502"/>
        <dbReference type="ChEBI" id="CHEBI:60487"/>
        <dbReference type="EC" id="2.7.7.62"/>
    </reaction>
</comment>
<reference evidence="17" key="1">
    <citation type="submission" date="2022-08" db="EMBL/GenBank/DDBJ databases">
        <title>Genomic Encyclopedia of Type Strains, Phase III (KMG-III): the genomes of soil and plant-associated and newly described type strains.</title>
        <authorList>
            <person name="Whitman W."/>
        </authorList>
    </citation>
    <scope>NUCLEOTIDE SEQUENCE</scope>
    <source>
        <strain evidence="17">HMT 1</strain>
    </source>
</reference>
<feature type="binding site" evidence="16">
    <location>
        <position position="60"/>
    </location>
    <ligand>
        <name>GTP</name>
        <dbReference type="ChEBI" id="CHEBI:37565"/>
    </ligand>
</feature>
<comment type="catalytic activity">
    <reaction evidence="3">
        <text>adenosylcob(III)inamide + GTP = adenosylcob(III)inamide phosphate + GDP + H(+)</text>
        <dbReference type="Rhea" id="RHEA:15765"/>
        <dbReference type="ChEBI" id="CHEBI:2480"/>
        <dbReference type="ChEBI" id="CHEBI:15378"/>
        <dbReference type="ChEBI" id="CHEBI:37565"/>
        <dbReference type="ChEBI" id="CHEBI:58189"/>
        <dbReference type="ChEBI" id="CHEBI:58502"/>
        <dbReference type="EC" id="2.7.1.156"/>
    </reaction>
</comment>
<evidence type="ECO:0000256" key="12">
    <source>
        <dbReference type="ARBA" id="ARBA00022840"/>
    </source>
</evidence>
<dbReference type="GO" id="GO:0005525">
    <property type="term" value="F:GTP binding"/>
    <property type="evidence" value="ECO:0007669"/>
    <property type="project" value="UniProtKB-UniRule"/>
</dbReference>
<dbReference type="EC" id="2.7.1.156" evidence="14"/>
<organism evidence="17 18">
    <name type="scientific">Methylohalomonas lacus</name>
    <dbReference type="NCBI Taxonomy" id="398773"/>
    <lineage>
        <taxon>Bacteria</taxon>
        <taxon>Pseudomonadati</taxon>
        <taxon>Pseudomonadota</taxon>
        <taxon>Gammaproteobacteria</taxon>
        <taxon>Methylohalomonadales</taxon>
        <taxon>Methylohalomonadaceae</taxon>
        <taxon>Methylohalomonas</taxon>
    </lineage>
</organism>
<proteinExistence type="inferred from homology"/>
<dbReference type="RefSeq" id="WP_259054255.1">
    <property type="nucleotide sequence ID" value="NZ_JANUCT010000004.1"/>
</dbReference>
<feature type="binding site" evidence="16">
    <location>
        <position position="82"/>
    </location>
    <ligand>
        <name>GTP</name>
        <dbReference type="ChEBI" id="CHEBI:37565"/>
    </ligand>
</feature>
<feature type="active site" description="GMP-histidine intermediate" evidence="15">
    <location>
        <position position="48"/>
    </location>
</feature>
<dbReference type="GO" id="GO:0009236">
    <property type="term" value="P:cobalamin biosynthetic process"/>
    <property type="evidence" value="ECO:0007669"/>
    <property type="project" value="UniProtKB-UniRule"/>
</dbReference>
<comment type="catalytic activity">
    <reaction evidence="1 14">
        <text>adenosylcob(III)inamide + ATP = adenosylcob(III)inamide phosphate + ADP + H(+)</text>
        <dbReference type="Rhea" id="RHEA:15769"/>
        <dbReference type="ChEBI" id="CHEBI:2480"/>
        <dbReference type="ChEBI" id="CHEBI:15378"/>
        <dbReference type="ChEBI" id="CHEBI:30616"/>
        <dbReference type="ChEBI" id="CHEBI:58502"/>
        <dbReference type="ChEBI" id="CHEBI:456216"/>
        <dbReference type="EC" id="2.7.1.156"/>
    </reaction>
</comment>
<keyword evidence="10 14" id="KW-0547">Nucleotide-binding</keyword>
<evidence type="ECO:0000256" key="5">
    <source>
        <dbReference type="ARBA" id="ARBA00004692"/>
    </source>
</evidence>
<evidence type="ECO:0000256" key="15">
    <source>
        <dbReference type="PIRSR" id="PIRSR006135-1"/>
    </source>
</evidence>
<dbReference type="NCBIfam" id="NF004469">
    <property type="entry name" value="PRK05800.1"/>
    <property type="match status" value="1"/>
</dbReference>
<gene>
    <name evidence="17" type="ORF">J2T55_000698</name>
</gene>
<protein>
    <recommendedName>
        <fullName evidence="14">Bifunctional adenosylcobalamin biosynthesis protein</fullName>
        <ecNumber evidence="14">2.7.1.156</ecNumber>
        <ecNumber evidence="14">2.7.7.62</ecNumber>
    </recommendedName>
</protein>
<evidence type="ECO:0000256" key="3">
    <source>
        <dbReference type="ARBA" id="ARBA00001522"/>
    </source>
</evidence>
<feature type="binding site" evidence="16">
    <location>
        <begin position="7"/>
        <end position="14"/>
    </location>
    <ligand>
        <name>GTP</name>
        <dbReference type="ChEBI" id="CHEBI:37565"/>
    </ligand>
</feature>
<evidence type="ECO:0000256" key="1">
    <source>
        <dbReference type="ARBA" id="ARBA00000312"/>
    </source>
</evidence>
<evidence type="ECO:0000313" key="17">
    <source>
        <dbReference type="EMBL" id="MCS3902694.1"/>
    </source>
</evidence>
<keyword evidence="11 14" id="KW-0418">Kinase</keyword>
<feature type="binding site" evidence="16">
    <location>
        <begin position="49"/>
        <end position="52"/>
    </location>
    <ligand>
        <name>GTP</name>
        <dbReference type="ChEBI" id="CHEBI:37565"/>
    </ligand>
</feature>
<comment type="caution">
    <text evidence="17">The sequence shown here is derived from an EMBL/GenBank/DDBJ whole genome shotgun (WGS) entry which is preliminary data.</text>
</comment>
<keyword evidence="18" id="KW-1185">Reference proteome</keyword>
<evidence type="ECO:0000256" key="9">
    <source>
        <dbReference type="ARBA" id="ARBA00022679"/>
    </source>
</evidence>
<evidence type="ECO:0000256" key="6">
    <source>
        <dbReference type="ARBA" id="ARBA00005159"/>
    </source>
</evidence>
<evidence type="ECO:0000256" key="11">
    <source>
        <dbReference type="ARBA" id="ARBA00022777"/>
    </source>
</evidence>
<evidence type="ECO:0000256" key="7">
    <source>
        <dbReference type="ARBA" id="ARBA00007490"/>
    </source>
</evidence>
<dbReference type="InterPro" id="IPR027417">
    <property type="entry name" value="P-loop_NTPase"/>
</dbReference>
<dbReference type="InterPro" id="IPR003203">
    <property type="entry name" value="CobU/CobP"/>
</dbReference>
<dbReference type="EMBL" id="JANUCT010000004">
    <property type="protein sequence ID" value="MCS3902694.1"/>
    <property type="molecule type" value="Genomic_DNA"/>
</dbReference>
<dbReference type="PANTHER" id="PTHR34848">
    <property type="match status" value="1"/>
</dbReference>
<evidence type="ECO:0000256" key="13">
    <source>
        <dbReference type="ARBA" id="ARBA00023134"/>
    </source>
</evidence>
<dbReference type="Gene3D" id="3.40.50.300">
    <property type="entry name" value="P-loop containing nucleotide triphosphate hydrolases"/>
    <property type="match status" value="1"/>
</dbReference>
<name>A0AAE3L0K6_9GAMM</name>
<evidence type="ECO:0000256" key="10">
    <source>
        <dbReference type="ARBA" id="ARBA00022741"/>
    </source>
</evidence>
<comment type="pathway">
    <text evidence="5 14">Cofactor biosynthesis; adenosylcobalamin biosynthesis; adenosylcobalamin from cob(II)yrinate a,c-diamide: step 6/7.</text>
</comment>
<evidence type="ECO:0000256" key="4">
    <source>
        <dbReference type="ARBA" id="ARBA00003889"/>
    </source>
</evidence>
<evidence type="ECO:0000313" key="18">
    <source>
        <dbReference type="Proteomes" id="UP001204445"/>
    </source>
</evidence>
<keyword evidence="8 14" id="KW-0169">Cobalamin biosynthesis</keyword>
<sequence>MRELILGGVKSGKSRYAEQQAAASGLAVCYVATAEIRDAGMQARIAEHRARRPADWQLVEAPYELAAAIDAHAGADRCLLVDCLTLWLTQLLCRDDEATFQQQRDLLLASLTRSAGRVLLVSNEVGGGVMPDNALARRFADEAGSLHQALAERCERVTMVTAGLPYYLKNNQ</sequence>
<keyword evidence="17" id="KW-0548">Nucleotidyltransferase</keyword>
<dbReference type="PIRSF" id="PIRSF006135">
    <property type="entry name" value="CobU"/>
    <property type="match status" value="1"/>
</dbReference>
<feature type="binding site" evidence="16">
    <location>
        <begin position="32"/>
        <end position="34"/>
    </location>
    <ligand>
        <name>GTP</name>
        <dbReference type="ChEBI" id="CHEBI:37565"/>
    </ligand>
</feature>
<dbReference type="Pfam" id="PF02283">
    <property type="entry name" value="CobU"/>
    <property type="match status" value="1"/>
</dbReference>
<dbReference type="PANTHER" id="PTHR34848:SF1">
    <property type="entry name" value="BIFUNCTIONAL ADENOSYLCOBALAMIN BIOSYNTHESIS PROTEIN COBU"/>
    <property type="match status" value="1"/>
</dbReference>
<accession>A0AAE3L0K6</accession>
<dbReference type="GO" id="GO:0008820">
    <property type="term" value="F:cobinamide phosphate guanylyltransferase activity"/>
    <property type="evidence" value="ECO:0007669"/>
    <property type="project" value="UniProtKB-UniRule"/>
</dbReference>
<comment type="similarity">
    <text evidence="7 14">Belongs to the CobU/CobP family.</text>
</comment>
<evidence type="ECO:0000256" key="2">
    <source>
        <dbReference type="ARBA" id="ARBA00000711"/>
    </source>
</evidence>
<dbReference type="SUPFAM" id="SSF52540">
    <property type="entry name" value="P-loop containing nucleoside triphosphate hydrolases"/>
    <property type="match status" value="1"/>
</dbReference>
<dbReference type="EC" id="2.7.7.62" evidence="14"/>
<dbReference type="AlphaFoldDB" id="A0AAE3L0K6"/>
<evidence type="ECO:0000256" key="14">
    <source>
        <dbReference type="PIRNR" id="PIRNR006135"/>
    </source>
</evidence>
<comment type="pathway">
    <text evidence="6 14">Cofactor biosynthesis; adenosylcobalamin biosynthesis; adenosylcobalamin from cob(II)yrinate a,c-diamide: step 5/7.</text>
</comment>